<dbReference type="RefSeq" id="WP_380058583.1">
    <property type="nucleotide sequence ID" value="NZ_JBHSWB010000002.1"/>
</dbReference>
<accession>A0ABW1ZS76</accession>
<reference evidence="2" key="1">
    <citation type="journal article" date="2019" name="Int. J. Syst. Evol. Microbiol.">
        <title>The Global Catalogue of Microorganisms (GCM) 10K type strain sequencing project: providing services to taxonomists for standard genome sequencing and annotation.</title>
        <authorList>
            <consortium name="The Broad Institute Genomics Platform"/>
            <consortium name="The Broad Institute Genome Sequencing Center for Infectious Disease"/>
            <person name="Wu L."/>
            <person name="Ma J."/>
        </authorList>
    </citation>
    <scope>NUCLEOTIDE SEQUENCE [LARGE SCALE GENOMIC DNA]</scope>
    <source>
        <strain evidence="2">CCUG 63830</strain>
    </source>
</reference>
<evidence type="ECO:0000313" key="1">
    <source>
        <dbReference type="EMBL" id="MFC6662599.1"/>
    </source>
</evidence>
<evidence type="ECO:0000313" key="2">
    <source>
        <dbReference type="Proteomes" id="UP001596317"/>
    </source>
</evidence>
<comment type="caution">
    <text evidence="1">The sequence shown here is derived from an EMBL/GenBank/DDBJ whole genome shotgun (WGS) entry which is preliminary data.</text>
</comment>
<protein>
    <recommendedName>
        <fullName evidence="3">Helix-turn-helix domain-containing protein</fullName>
    </recommendedName>
</protein>
<gene>
    <name evidence="1" type="ORF">ACFP90_21315</name>
</gene>
<name>A0ABW1ZS76_9DEIO</name>
<proteinExistence type="predicted"/>
<sequence>MTPLPSLCTFSTQRREAMQLPQSIRQGNDGEKLLWQYIWENGPGPYSAEAVGTALGRNARVTGRNLADLVKKGWLHILPFSGPNPDHRPPTVYEALIPGPPLTPVDAPHYLLRVLVQVHADATPTMIQTAREILERLGLGVHDLTVGHLYLDRDGLTLREALHFKHQVFLATSLVSGISGALTFYGELYDRQQHPGAITEMDSLDRRQNGQYQYEAEGGGVQRLPGLVYSHTRIKLLRYAPTESVVVLRLDPAHCMPALQSGVRLLPAPVTYLTAPGTVAQGRQLKLTDPTTGEQTLLVIAEDQVSRAAELGAQALFARLQARQLPHVHPL</sequence>
<keyword evidence="2" id="KW-1185">Reference proteome</keyword>
<dbReference type="Proteomes" id="UP001596317">
    <property type="component" value="Unassembled WGS sequence"/>
</dbReference>
<dbReference type="EMBL" id="JBHSWB010000002">
    <property type="protein sequence ID" value="MFC6662599.1"/>
    <property type="molecule type" value="Genomic_DNA"/>
</dbReference>
<evidence type="ECO:0008006" key="3">
    <source>
        <dbReference type="Google" id="ProtNLM"/>
    </source>
</evidence>
<organism evidence="1 2">
    <name type="scientific">Deinococcus multiflagellatus</name>
    <dbReference type="NCBI Taxonomy" id="1656887"/>
    <lineage>
        <taxon>Bacteria</taxon>
        <taxon>Thermotogati</taxon>
        <taxon>Deinococcota</taxon>
        <taxon>Deinococci</taxon>
        <taxon>Deinococcales</taxon>
        <taxon>Deinococcaceae</taxon>
        <taxon>Deinococcus</taxon>
    </lineage>
</organism>